<protein>
    <submittedName>
        <fullName evidence="1">Uncharacterized protein</fullName>
    </submittedName>
</protein>
<dbReference type="AlphaFoldDB" id="A0AAU8XQS0"/>
<gene>
    <name evidence="1" type="ORF">CT122_30630</name>
</gene>
<evidence type="ECO:0000313" key="1">
    <source>
        <dbReference type="EMBL" id="ATV20639.1"/>
    </source>
</evidence>
<proteinExistence type="predicted"/>
<organism evidence="1 2">
    <name type="scientific">Pseudomonas syringae pv. actinidiae</name>
    <dbReference type="NCBI Taxonomy" id="103796"/>
    <lineage>
        <taxon>Bacteria</taxon>
        <taxon>Pseudomonadati</taxon>
        <taxon>Pseudomonadota</taxon>
        <taxon>Gammaproteobacteria</taxon>
        <taxon>Pseudomonadales</taxon>
        <taxon>Pseudomonadaceae</taxon>
        <taxon>Pseudomonas</taxon>
        <taxon>Pseudomonas syringae</taxon>
    </lineage>
</organism>
<name>A0AAU8XQS0_PSESF</name>
<dbReference type="EMBL" id="CP024712">
    <property type="protein sequence ID" value="ATV20639.1"/>
    <property type="molecule type" value="Genomic_DNA"/>
</dbReference>
<evidence type="ECO:0000313" key="2">
    <source>
        <dbReference type="Proteomes" id="UP000230024"/>
    </source>
</evidence>
<reference evidence="1 2" key="1">
    <citation type="submission" date="2017-11" db="EMBL/GenBank/DDBJ databases">
        <title>Complete DNA Sequence of Pseudomonas syringae pv. actinidiae, biovar 5 (Psa5).</title>
        <authorList>
            <person name="Butler M."/>
            <person name="Taiaroa G."/>
            <person name="Sumpter N."/>
            <person name="Poulter R."/>
        </authorList>
    </citation>
    <scope>NUCLEOTIDE SEQUENCE [LARGE SCALE GENOMIC DNA]</scope>
    <source>
        <strain evidence="1 2">MAFF212063</strain>
    </source>
</reference>
<accession>A0AAU8XQS0</accession>
<dbReference type="Proteomes" id="UP000230024">
    <property type="component" value="Chromosome"/>
</dbReference>
<sequence length="90" mass="10089">MGKWWRLVSQGGSPIAIRQKLAKAEFQFMRYFGAHYGAKPLTGALRARVSFRHRLSHPSVSAALITAHNKKPTIWVGFGYCCIICPWGEA</sequence>